<dbReference type="InterPro" id="IPR001264">
    <property type="entry name" value="Glyco_trans_51"/>
</dbReference>
<proteinExistence type="inferred from homology"/>
<feature type="region of interest" description="Disordered" evidence="16">
    <location>
        <begin position="708"/>
        <end position="776"/>
    </location>
</feature>
<keyword evidence="17" id="KW-0472">Membrane</keyword>
<evidence type="ECO:0000256" key="5">
    <source>
        <dbReference type="ARBA" id="ARBA00022645"/>
    </source>
</evidence>
<keyword evidence="6" id="KW-0645">Protease</keyword>
<dbReference type="SUPFAM" id="SSF53955">
    <property type="entry name" value="Lysozyme-like"/>
    <property type="match status" value="1"/>
</dbReference>
<evidence type="ECO:0000256" key="1">
    <source>
        <dbReference type="ARBA" id="ARBA00004613"/>
    </source>
</evidence>
<dbReference type="GO" id="GO:0008955">
    <property type="term" value="F:peptidoglycan glycosyltransferase activity"/>
    <property type="evidence" value="ECO:0007669"/>
    <property type="project" value="UniProtKB-EC"/>
</dbReference>
<feature type="compositionally biased region" description="Low complexity" evidence="16">
    <location>
        <begin position="755"/>
        <end position="776"/>
    </location>
</feature>
<evidence type="ECO:0000256" key="6">
    <source>
        <dbReference type="ARBA" id="ARBA00022670"/>
    </source>
</evidence>
<dbReference type="InterPro" id="IPR036950">
    <property type="entry name" value="PBP_transglycosylase"/>
</dbReference>
<dbReference type="NCBIfam" id="TIGR02074">
    <property type="entry name" value="PBP_1a_fam"/>
    <property type="match status" value="1"/>
</dbReference>
<feature type="domain" description="Penicillin-binding protein transpeptidase" evidence="18">
    <location>
        <begin position="373"/>
        <end position="658"/>
    </location>
</feature>
<evidence type="ECO:0000256" key="15">
    <source>
        <dbReference type="ARBA" id="ARBA00049902"/>
    </source>
</evidence>
<dbReference type="Gene3D" id="1.10.3810.10">
    <property type="entry name" value="Biosynthetic peptidoglycan transglycosylase-like"/>
    <property type="match status" value="1"/>
</dbReference>
<dbReference type="GO" id="GO:0008658">
    <property type="term" value="F:penicillin binding"/>
    <property type="evidence" value="ECO:0007669"/>
    <property type="project" value="InterPro"/>
</dbReference>
<evidence type="ECO:0000256" key="13">
    <source>
        <dbReference type="ARBA" id="ARBA00023316"/>
    </source>
</evidence>
<evidence type="ECO:0000256" key="8">
    <source>
        <dbReference type="ARBA" id="ARBA00022679"/>
    </source>
</evidence>
<keyword evidence="12" id="KW-0511">Multifunctional enzyme</keyword>
<keyword evidence="17" id="KW-1133">Transmembrane helix</keyword>
<keyword evidence="10" id="KW-0133">Cell shape</keyword>
<evidence type="ECO:0000256" key="11">
    <source>
        <dbReference type="ARBA" id="ARBA00022984"/>
    </source>
</evidence>
<dbReference type="GO" id="GO:0009002">
    <property type="term" value="F:serine-type D-Ala-D-Ala carboxypeptidase activity"/>
    <property type="evidence" value="ECO:0007669"/>
    <property type="project" value="UniProtKB-EC"/>
</dbReference>
<dbReference type="GO" id="GO:0071555">
    <property type="term" value="P:cell wall organization"/>
    <property type="evidence" value="ECO:0007669"/>
    <property type="project" value="UniProtKB-KW"/>
</dbReference>
<evidence type="ECO:0000256" key="10">
    <source>
        <dbReference type="ARBA" id="ARBA00022960"/>
    </source>
</evidence>
<keyword evidence="7 20" id="KW-0328">Glycosyltransferase</keyword>
<dbReference type="AlphaFoldDB" id="A0A8D6U5T6"/>
<dbReference type="Gene3D" id="3.40.710.10">
    <property type="entry name" value="DD-peptidase/beta-lactamase superfamily"/>
    <property type="match status" value="1"/>
</dbReference>
<comment type="catalytic activity">
    <reaction evidence="14">
        <text>Preferential cleavage: (Ac)2-L-Lys-D-Ala-|-D-Ala. Also transpeptidation of peptidyl-alanyl moieties that are N-acyl substituents of D-alanine.</text>
        <dbReference type="EC" id="3.4.16.4"/>
    </reaction>
</comment>
<name>A0A8D6U5T6_STRTR</name>
<keyword evidence="4" id="KW-0964">Secreted</keyword>
<comment type="catalytic activity">
    <reaction evidence="15">
        <text>[GlcNAc-(1-&gt;4)-Mur2Ac(oyl-L-Ala-gamma-D-Glu-L-Lys-D-Ala-D-Ala)](n)-di-trans,octa-cis-undecaprenyl diphosphate + beta-D-GlcNAc-(1-&gt;4)-Mur2Ac(oyl-L-Ala-gamma-D-Glu-L-Lys-D-Ala-D-Ala)-di-trans,octa-cis-undecaprenyl diphosphate = [GlcNAc-(1-&gt;4)-Mur2Ac(oyl-L-Ala-gamma-D-Glu-L-Lys-D-Ala-D-Ala)](n+1)-di-trans,octa-cis-undecaprenyl diphosphate + di-trans,octa-cis-undecaprenyl diphosphate + H(+)</text>
        <dbReference type="Rhea" id="RHEA:23708"/>
        <dbReference type="Rhea" id="RHEA-COMP:9602"/>
        <dbReference type="Rhea" id="RHEA-COMP:9603"/>
        <dbReference type="ChEBI" id="CHEBI:15378"/>
        <dbReference type="ChEBI" id="CHEBI:58405"/>
        <dbReference type="ChEBI" id="CHEBI:60033"/>
        <dbReference type="ChEBI" id="CHEBI:78435"/>
        <dbReference type="EC" id="2.4.99.28"/>
    </reaction>
</comment>
<comment type="subcellular location">
    <subcellularLocation>
        <location evidence="1">Secreted</location>
    </subcellularLocation>
</comment>
<dbReference type="GO" id="GO:0006508">
    <property type="term" value="P:proteolysis"/>
    <property type="evidence" value="ECO:0007669"/>
    <property type="project" value="UniProtKB-KW"/>
</dbReference>
<feature type="transmembrane region" description="Helical" evidence="17">
    <location>
        <begin position="53"/>
        <end position="77"/>
    </location>
</feature>
<keyword evidence="9 20" id="KW-0378">Hydrolase</keyword>
<evidence type="ECO:0000256" key="4">
    <source>
        <dbReference type="ARBA" id="ARBA00022525"/>
    </source>
</evidence>
<organism evidence="20 21">
    <name type="scientific">Streptococcus thermophilus</name>
    <dbReference type="NCBI Taxonomy" id="1308"/>
    <lineage>
        <taxon>Bacteria</taxon>
        <taxon>Bacillati</taxon>
        <taxon>Bacillota</taxon>
        <taxon>Bacilli</taxon>
        <taxon>Lactobacillales</taxon>
        <taxon>Streptococcaceae</taxon>
        <taxon>Streptococcus</taxon>
    </lineage>
</organism>
<accession>A0A8D6U5T6</accession>
<dbReference type="InterPro" id="IPR023346">
    <property type="entry name" value="Lysozyme-like_dom_sf"/>
</dbReference>
<dbReference type="RefSeq" id="WP_179974201.1">
    <property type="nucleotide sequence ID" value="NZ_LR822017.1"/>
</dbReference>
<dbReference type="EC" id="3.4.16.4" evidence="20"/>
<dbReference type="InterPro" id="IPR050396">
    <property type="entry name" value="Glycosyltr_51/Transpeptidase"/>
</dbReference>
<dbReference type="InterPro" id="IPR012338">
    <property type="entry name" value="Beta-lactam/transpept-like"/>
</dbReference>
<evidence type="ECO:0000259" key="18">
    <source>
        <dbReference type="Pfam" id="PF00905"/>
    </source>
</evidence>
<dbReference type="NCBIfam" id="NF038272">
    <property type="entry name" value="strep_PBP1A"/>
    <property type="match status" value="1"/>
</dbReference>
<evidence type="ECO:0000256" key="16">
    <source>
        <dbReference type="SAM" id="MobiDB-lite"/>
    </source>
</evidence>
<evidence type="ECO:0000313" key="20">
    <source>
        <dbReference type="EMBL" id="CAD0136022.1"/>
    </source>
</evidence>
<dbReference type="FunFam" id="1.10.3810.10:FF:000001">
    <property type="entry name" value="Penicillin-binding protein 1A"/>
    <property type="match status" value="1"/>
</dbReference>
<keyword evidence="17" id="KW-0812">Transmembrane</keyword>
<keyword evidence="8 20" id="KW-0808">Transferase</keyword>
<dbReference type="InterPro" id="IPR001460">
    <property type="entry name" value="PCN-bd_Tpept"/>
</dbReference>
<evidence type="ECO:0000256" key="3">
    <source>
        <dbReference type="ARBA" id="ARBA00007739"/>
    </source>
</evidence>
<dbReference type="GO" id="GO:0005576">
    <property type="term" value="C:extracellular region"/>
    <property type="evidence" value="ECO:0007669"/>
    <property type="project" value="UniProtKB-SubCell"/>
</dbReference>
<keyword evidence="11" id="KW-0573">Peptidoglycan synthesis</keyword>
<dbReference type="Pfam" id="PF00912">
    <property type="entry name" value="Transgly"/>
    <property type="match status" value="1"/>
</dbReference>
<dbReference type="PANTHER" id="PTHR32282:SF29">
    <property type="entry name" value="PENICILLIN-BINDING PROTEIN 1A"/>
    <property type="match status" value="1"/>
</dbReference>
<dbReference type="Pfam" id="PF00905">
    <property type="entry name" value="Transpeptidase"/>
    <property type="match status" value="1"/>
</dbReference>
<dbReference type="PANTHER" id="PTHR32282">
    <property type="entry name" value="BINDING PROTEIN TRANSPEPTIDASE, PUTATIVE-RELATED"/>
    <property type="match status" value="1"/>
</dbReference>
<dbReference type="Proteomes" id="UP000509833">
    <property type="component" value="Chromosome"/>
</dbReference>
<protein>
    <submittedName>
        <fullName evidence="20">Penicillin-insensitive transglycosylase / Penicillin-sensitive transpeptidase</fullName>
        <ecNumber evidence="20">2.4.1.129</ecNumber>
        <ecNumber evidence="20">3.4.16.4</ecNumber>
    </submittedName>
</protein>
<gene>
    <name evidence="20" type="primary">ponA</name>
    <name evidence="20" type="ORF">STHERMO_0253</name>
</gene>
<dbReference type="EMBL" id="LR822017">
    <property type="protein sequence ID" value="CAD0136022.1"/>
    <property type="molecule type" value="Genomic_DNA"/>
</dbReference>
<dbReference type="GO" id="GO:0030288">
    <property type="term" value="C:outer membrane-bounded periplasmic space"/>
    <property type="evidence" value="ECO:0007669"/>
    <property type="project" value="TreeGrafter"/>
</dbReference>
<evidence type="ECO:0000256" key="17">
    <source>
        <dbReference type="SAM" id="Phobius"/>
    </source>
</evidence>
<sequence length="776" mass="85429">MAKFNFSNFKESLNGLTKRAKNIQVKRSDSSRYSKGKRSAASDQNLGWRIVKYGFIGLLTLFVICVIAGGGLFAYYVSSVPKLTENKLQSTNSSKIYDRNGSLIADLGSEKRESASTDEIPIILVNAITSIEDKRFFTHRGIDVYRIMGAAINNLRHNSTQGGSTLDQQLIKLAYFSTNTSDQTLKRKSQEIWLSLQMERQYTKQEILTFYVNKVYMGNGYYGMKTAAKSYFGKELGDLSVAQAALLAGIPQAPTQYDPYTNPDAAKERRNTVLNEMYEDKNISKEEYVQAKATDISDGLLPLTNKASYEPYLDNYIKQVIEQVSTEANADIYSAGLDVYTNLDPDIQKYIWNVYNSNDYIAYPDDKFQVASTIIDVTNGRVVAQLGSRHQDENIALGTNQAVQTDRDWGSAMKPITDYAPAIEKGVYTNTGTTVYDTPYNFPGTSTPVYNWDRKYYGSISLTYAIQQSRNVTAVKALQATGLDYAQSFLKDLGIEYPEMFYSNAISSSTTSSDPKYGASSEKMAAAYAAFANGGTYYKPSYIKSIKFEDGSTKSYDSKGVEAMSPQTAYMMNSMLKQVMTGGSATEAYVPGTFNAGKTGTSNYDDDEYYKVQKESGVYAYLMVPDESFVGYNTKYAMAIWTGYKNRKTPLHDSDLDIAKQIYGVTSRYLNQMYGAGSKDFDMPSGVYNNGSYVFLTGSSTSNVYTGSLGTSSSSSSSDYGKSSDSSSSNYGKSSDSSSSQDSQQYGPDASTNPSTSGSNGAENSNSNTSTSTVDE</sequence>
<evidence type="ECO:0000256" key="7">
    <source>
        <dbReference type="ARBA" id="ARBA00022676"/>
    </source>
</evidence>
<dbReference type="GO" id="GO:0009252">
    <property type="term" value="P:peptidoglycan biosynthetic process"/>
    <property type="evidence" value="ECO:0007669"/>
    <property type="project" value="UniProtKB-KW"/>
</dbReference>
<keyword evidence="5 20" id="KW-0121">Carboxypeptidase</keyword>
<keyword evidence="13" id="KW-0961">Cell wall biogenesis/degradation</keyword>
<evidence type="ECO:0000259" key="19">
    <source>
        <dbReference type="Pfam" id="PF00912"/>
    </source>
</evidence>
<feature type="domain" description="Glycosyl transferase family 51" evidence="19">
    <location>
        <begin position="101"/>
        <end position="277"/>
    </location>
</feature>
<evidence type="ECO:0000313" key="21">
    <source>
        <dbReference type="Proteomes" id="UP000509833"/>
    </source>
</evidence>
<evidence type="ECO:0000256" key="14">
    <source>
        <dbReference type="ARBA" id="ARBA00034000"/>
    </source>
</evidence>
<evidence type="ECO:0000256" key="9">
    <source>
        <dbReference type="ARBA" id="ARBA00022801"/>
    </source>
</evidence>
<evidence type="ECO:0000256" key="12">
    <source>
        <dbReference type="ARBA" id="ARBA00023268"/>
    </source>
</evidence>
<feature type="compositionally biased region" description="Low complexity" evidence="16">
    <location>
        <begin position="712"/>
        <end position="747"/>
    </location>
</feature>
<comment type="similarity">
    <text evidence="2">In the C-terminal section; belongs to the transpeptidase family.</text>
</comment>
<reference evidence="20 21" key="1">
    <citation type="submission" date="2020-06" db="EMBL/GenBank/DDBJ databases">
        <authorList>
            <person name="Chuat V."/>
        </authorList>
    </citation>
    <scope>NUCLEOTIDE SEQUENCE [LARGE SCALE GENOMIC DNA]</scope>
    <source>
        <strain evidence="20">STH_CIRM_336</strain>
    </source>
</reference>
<comment type="similarity">
    <text evidence="3">In the N-terminal section; belongs to the glycosyltransferase 51 family.</text>
</comment>
<dbReference type="SUPFAM" id="SSF56601">
    <property type="entry name" value="beta-lactamase/transpeptidase-like"/>
    <property type="match status" value="1"/>
</dbReference>
<evidence type="ECO:0000256" key="2">
    <source>
        <dbReference type="ARBA" id="ARBA00007090"/>
    </source>
</evidence>
<dbReference type="EC" id="2.4.1.129" evidence="20"/>
<dbReference type="GO" id="GO:0008360">
    <property type="term" value="P:regulation of cell shape"/>
    <property type="evidence" value="ECO:0007669"/>
    <property type="project" value="UniProtKB-KW"/>
</dbReference>